<evidence type="ECO:0000313" key="2">
    <source>
        <dbReference type="Proteomes" id="UP000660680"/>
    </source>
</evidence>
<comment type="caution">
    <text evidence="1">The sequence shown here is derived from an EMBL/GenBank/DDBJ whole genome shotgun (WGS) entry which is preliminary data.</text>
</comment>
<evidence type="ECO:0000313" key="1">
    <source>
        <dbReference type="EMBL" id="GGS13644.1"/>
    </source>
</evidence>
<name>A0A918L6W9_9PSEU</name>
<dbReference type="Proteomes" id="UP000660680">
    <property type="component" value="Unassembled WGS sequence"/>
</dbReference>
<reference evidence="1" key="1">
    <citation type="journal article" date="2014" name="Int. J. Syst. Evol. Microbiol.">
        <title>Complete genome sequence of Corynebacterium casei LMG S-19264T (=DSM 44701T), isolated from a smear-ripened cheese.</title>
        <authorList>
            <consortium name="US DOE Joint Genome Institute (JGI-PGF)"/>
            <person name="Walter F."/>
            <person name="Albersmeier A."/>
            <person name="Kalinowski J."/>
            <person name="Ruckert C."/>
        </authorList>
    </citation>
    <scope>NUCLEOTIDE SEQUENCE</scope>
    <source>
        <strain evidence="1">JCM 3276</strain>
    </source>
</reference>
<dbReference type="EMBL" id="BMRB01000001">
    <property type="protein sequence ID" value="GGS13644.1"/>
    <property type="molecule type" value="Genomic_DNA"/>
</dbReference>
<organism evidence="1 2">
    <name type="scientific">Actinokineospora fastidiosa</name>
    <dbReference type="NCBI Taxonomy" id="1816"/>
    <lineage>
        <taxon>Bacteria</taxon>
        <taxon>Bacillati</taxon>
        <taxon>Actinomycetota</taxon>
        <taxon>Actinomycetes</taxon>
        <taxon>Pseudonocardiales</taxon>
        <taxon>Pseudonocardiaceae</taxon>
        <taxon>Actinokineospora</taxon>
    </lineage>
</organism>
<proteinExistence type="predicted"/>
<keyword evidence="2" id="KW-1185">Reference proteome</keyword>
<gene>
    <name evidence="1" type="ORF">GCM10010171_01820</name>
</gene>
<sequence>MGKHRRTPAETVKKLMKKGKVKKKCCKSKPRCRKCPVLALQRIKAEGKKAA</sequence>
<reference evidence="1" key="2">
    <citation type="submission" date="2020-09" db="EMBL/GenBank/DDBJ databases">
        <authorList>
            <person name="Sun Q."/>
            <person name="Ohkuma M."/>
        </authorList>
    </citation>
    <scope>NUCLEOTIDE SEQUENCE</scope>
    <source>
        <strain evidence="1">JCM 3276</strain>
    </source>
</reference>
<accession>A0A918L6W9</accession>
<protein>
    <submittedName>
        <fullName evidence="1">Uncharacterized protein</fullName>
    </submittedName>
</protein>
<dbReference type="RefSeq" id="WP_189208365.1">
    <property type="nucleotide sequence ID" value="NZ_BMRB01000001.1"/>
</dbReference>
<dbReference type="AlphaFoldDB" id="A0A918L6W9"/>